<dbReference type="GO" id="GO:0022857">
    <property type="term" value="F:transmembrane transporter activity"/>
    <property type="evidence" value="ECO:0007669"/>
    <property type="project" value="InterPro"/>
</dbReference>
<feature type="transmembrane region" description="Helical" evidence="8">
    <location>
        <begin position="405"/>
        <end position="425"/>
    </location>
</feature>
<keyword evidence="4" id="KW-1003">Cell membrane</keyword>
<dbReference type="PANTHER" id="PTHR30472:SF37">
    <property type="entry name" value="FE(3+) DICITRATE TRANSPORT SYSTEM PERMEASE PROTEIN FECD-RELATED"/>
    <property type="match status" value="1"/>
</dbReference>
<comment type="subcellular location">
    <subcellularLocation>
        <location evidence="1">Cell membrane</location>
        <topology evidence="1">Multi-pass membrane protein</topology>
    </subcellularLocation>
</comment>
<keyword evidence="10" id="KW-1185">Reference proteome</keyword>
<feature type="transmembrane region" description="Helical" evidence="8">
    <location>
        <begin position="437"/>
        <end position="456"/>
    </location>
</feature>
<feature type="transmembrane region" description="Helical" evidence="8">
    <location>
        <begin position="463"/>
        <end position="482"/>
    </location>
</feature>
<comment type="caution">
    <text evidence="9">The sequence shown here is derived from an EMBL/GenBank/DDBJ whole genome shotgun (WGS) entry which is preliminary data.</text>
</comment>
<evidence type="ECO:0000256" key="3">
    <source>
        <dbReference type="ARBA" id="ARBA00022448"/>
    </source>
</evidence>
<feature type="transmembrane region" description="Helical" evidence="8">
    <location>
        <begin position="275"/>
        <end position="296"/>
    </location>
</feature>
<protein>
    <submittedName>
        <fullName evidence="9">Fe3+-hydroxamate ABC transporter permease FhuB</fullName>
    </submittedName>
</protein>
<organism evidence="9 10">
    <name type="scientific">Salipaludibacillus neizhouensis</name>
    <dbReference type="NCBI Taxonomy" id="885475"/>
    <lineage>
        <taxon>Bacteria</taxon>
        <taxon>Bacillati</taxon>
        <taxon>Bacillota</taxon>
        <taxon>Bacilli</taxon>
        <taxon>Bacillales</taxon>
        <taxon>Bacillaceae</taxon>
    </lineage>
</organism>
<keyword evidence="7 8" id="KW-0472">Membrane</keyword>
<reference evidence="9 10" key="1">
    <citation type="submission" date="2017-10" db="EMBL/GenBank/DDBJ databases">
        <title>Bacillus sp. nov., a halophilic bacterium isolated from a Keqin Lake.</title>
        <authorList>
            <person name="Wang H."/>
        </authorList>
    </citation>
    <scope>NUCLEOTIDE SEQUENCE [LARGE SCALE GENOMIC DNA]</scope>
    <source>
        <strain evidence="9 10">KCTC 13187</strain>
    </source>
</reference>
<evidence type="ECO:0000256" key="1">
    <source>
        <dbReference type="ARBA" id="ARBA00004651"/>
    </source>
</evidence>
<feature type="transmembrane region" description="Helical" evidence="8">
    <location>
        <begin position="5"/>
        <end position="28"/>
    </location>
</feature>
<feature type="transmembrane region" description="Helical" evidence="8">
    <location>
        <begin position="233"/>
        <end position="263"/>
    </location>
</feature>
<name>A0A3A9KAW5_9BACI</name>
<evidence type="ECO:0000256" key="6">
    <source>
        <dbReference type="ARBA" id="ARBA00022989"/>
    </source>
</evidence>
<feature type="transmembrane region" description="Helical" evidence="8">
    <location>
        <begin position="191"/>
        <end position="212"/>
    </location>
</feature>
<evidence type="ECO:0000256" key="2">
    <source>
        <dbReference type="ARBA" id="ARBA00007935"/>
    </source>
</evidence>
<keyword evidence="6 8" id="KW-1133">Transmembrane helix</keyword>
<accession>A0A3A9KAW5</accession>
<dbReference type="InterPro" id="IPR037294">
    <property type="entry name" value="ABC_BtuC-like"/>
</dbReference>
<feature type="transmembrane region" description="Helical" evidence="8">
    <location>
        <begin position="652"/>
        <end position="670"/>
    </location>
</feature>
<feature type="transmembrane region" description="Helical" evidence="8">
    <location>
        <begin position="308"/>
        <end position="327"/>
    </location>
</feature>
<dbReference type="FunFam" id="1.10.3470.10:FF:000001">
    <property type="entry name" value="Vitamin B12 ABC transporter permease BtuC"/>
    <property type="match status" value="1"/>
</dbReference>
<feature type="transmembrane region" description="Helical" evidence="8">
    <location>
        <begin position="586"/>
        <end position="612"/>
    </location>
</feature>
<feature type="transmembrane region" description="Helical" evidence="8">
    <location>
        <begin position="150"/>
        <end position="171"/>
    </location>
</feature>
<dbReference type="Proteomes" id="UP000281498">
    <property type="component" value="Unassembled WGS sequence"/>
</dbReference>
<comment type="similarity">
    <text evidence="2">Belongs to the binding-protein-dependent transport system permease family. FecCD subfamily.</text>
</comment>
<feature type="transmembrane region" description="Helical" evidence="8">
    <location>
        <begin position="624"/>
        <end position="646"/>
    </location>
</feature>
<feature type="transmembrane region" description="Helical" evidence="8">
    <location>
        <begin position="61"/>
        <end position="81"/>
    </location>
</feature>
<sequence length="675" mass="71484">MPLHLFYKAVLIFGGGTALLFLFSFIHIQQGSVDITLSIIMEAIFGNGEELEHEIIRTLRLPRIVVGIMAGAALASAGVLFQTLTKNPLASPATLGVNAGAYLLVILGAVFLPASLPVNGFVLAFAGGAIAAVLVFLISGGSQATPVRMALAGMVLTLTFSAFTSAIQIFFEYETAGLFLWGNGTLVQNDWSGAQFMVPATLTLLAILLLFSKKFDVLFIGEEHAKGLGENVTFIRVSMFLGAVTLTAISVSVVGPIGFIGLIAPHIIRLMGLYLHGWLLSASMLWGAVIVIGADVAGRWLDPSLNELPVGSVTALIGAPWLIWLIWKHRGTFFRLSRKEGLSGSGSGKKVSYSIVMIGAIIFTVTAVVFGISVGSQGLELQNTWLALINSEETALRSFIINLRLSRVLVALVTGMLLAISGLLFQGVLRNPLADPSVIGVTSGAGVGAMLILYVFPALSAAWIPLGAIIGSFIAVAIVLLLSKKMHFQPAVMALMGIGISAVGSAIIQILIVRFNLNAASALTWLSGSTYARGFDELQWFLIGPLLVIVPIAFYFMKQIDLLALGEETSIGVGLNVTLLRWSMSILATVIAACSVAAAGTIGFVGLVAPHIARMIVGHDNRKIFPLSMLIGGGFLVWADALGRLVLAPKEIPSGIVVAMIGAPFLLWLMRKRKV</sequence>
<dbReference type="CDD" id="cd06550">
    <property type="entry name" value="TM_ABC_iron-siderophores_like"/>
    <property type="match status" value="2"/>
</dbReference>
<dbReference type="PANTHER" id="PTHR30472">
    <property type="entry name" value="FERRIC ENTEROBACTIN TRANSPORT SYSTEM PERMEASE PROTEIN"/>
    <property type="match status" value="1"/>
</dbReference>
<dbReference type="AlphaFoldDB" id="A0A3A9KAW5"/>
<dbReference type="Pfam" id="PF01032">
    <property type="entry name" value="FecCD"/>
    <property type="match status" value="2"/>
</dbReference>
<dbReference type="GO" id="GO:0033214">
    <property type="term" value="P:siderophore-iron import into cell"/>
    <property type="evidence" value="ECO:0007669"/>
    <property type="project" value="TreeGrafter"/>
</dbReference>
<dbReference type="InterPro" id="IPR000522">
    <property type="entry name" value="ABC_transptr_permease_BtuC"/>
</dbReference>
<feature type="transmembrane region" description="Helical" evidence="8">
    <location>
        <begin position="538"/>
        <end position="557"/>
    </location>
</feature>
<dbReference type="EMBL" id="PDOE01000002">
    <property type="protein sequence ID" value="RKL67890.1"/>
    <property type="molecule type" value="Genomic_DNA"/>
</dbReference>
<evidence type="ECO:0000313" key="9">
    <source>
        <dbReference type="EMBL" id="RKL67890.1"/>
    </source>
</evidence>
<evidence type="ECO:0000256" key="4">
    <source>
        <dbReference type="ARBA" id="ARBA00022475"/>
    </source>
</evidence>
<evidence type="ECO:0000313" key="10">
    <source>
        <dbReference type="Proteomes" id="UP000281498"/>
    </source>
</evidence>
<feature type="transmembrane region" description="Helical" evidence="8">
    <location>
        <begin position="93"/>
        <end position="112"/>
    </location>
</feature>
<dbReference type="Gene3D" id="1.10.3470.10">
    <property type="entry name" value="ABC transporter involved in vitamin B12 uptake, BtuC"/>
    <property type="match status" value="2"/>
</dbReference>
<dbReference type="OrthoDB" id="9811721at2"/>
<keyword evidence="5 8" id="KW-0812">Transmembrane</keyword>
<keyword evidence="3" id="KW-0813">Transport</keyword>
<gene>
    <name evidence="9" type="ORF">CR203_05125</name>
</gene>
<proteinExistence type="inferred from homology"/>
<feature type="transmembrane region" description="Helical" evidence="8">
    <location>
        <begin position="351"/>
        <end position="372"/>
    </location>
</feature>
<dbReference type="SUPFAM" id="SSF81345">
    <property type="entry name" value="ABC transporter involved in vitamin B12 uptake, BtuC"/>
    <property type="match status" value="2"/>
</dbReference>
<evidence type="ECO:0000256" key="5">
    <source>
        <dbReference type="ARBA" id="ARBA00022692"/>
    </source>
</evidence>
<feature type="transmembrane region" description="Helical" evidence="8">
    <location>
        <begin position="118"/>
        <end position="138"/>
    </location>
</feature>
<evidence type="ECO:0000256" key="8">
    <source>
        <dbReference type="SAM" id="Phobius"/>
    </source>
</evidence>
<evidence type="ECO:0000256" key="7">
    <source>
        <dbReference type="ARBA" id="ARBA00023136"/>
    </source>
</evidence>
<dbReference type="GO" id="GO:0005886">
    <property type="term" value="C:plasma membrane"/>
    <property type="evidence" value="ECO:0007669"/>
    <property type="project" value="UniProtKB-SubCell"/>
</dbReference>
<feature type="transmembrane region" description="Helical" evidence="8">
    <location>
        <begin position="494"/>
        <end position="517"/>
    </location>
</feature>